<dbReference type="Proteomes" id="UP001552299">
    <property type="component" value="Unassembled WGS sequence"/>
</dbReference>
<evidence type="ECO:0000313" key="3">
    <source>
        <dbReference type="Proteomes" id="UP001552299"/>
    </source>
</evidence>
<evidence type="ECO:0000313" key="2">
    <source>
        <dbReference type="EMBL" id="KAL0907062.1"/>
    </source>
</evidence>
<dbReference type="EMBL" id="JANQDX010000018">
    <property type="protein sequence ID" value="KAL0907062.1"/>
    <property type="molecule type" value="Genomic_DNA"/>
</dbReference>
<feature type="region of interest" description="Disordered" evidence="1">
    <location>
        <begin position="29"/>
        <end position="121"/>
    </location>
</feature>
<gene>
    <name evidence="2" type="ORF">M5K25_025602</name>
</gene>
<accession>A0ABD0U9U5</accession>
<protein>
    <submittedName>
        <fullName evidence="2">Uncharacterized protein</fullName>
    </submittedName>
</protein>
<comment type="caution">
    <text evidence="2">The sequence shown here is derived from an EMBL/GenBank/DDBJ whole genome shotgun (WGS) entry which is preliminary data.</text>
</comment>
<organism evidence="2 3">
    <name type="scientific">Dendrobium thyrsiflorum</name>
    <name type="common">Pinecone-like raceme dendrobium</name>
    <name type="synonym">Orchid</name>
    <dbReference type="NCBI Taxonomy" id="117978"/>
    <lineage>
        <taxon>Eukaryota</taxon>
        <taxon>Viridiplantae</taxon>
        <taxon>Streptophyta</taxon>
        <taxon>Embryophyta</taxon>
        <taxon>Tracheophyta</taxon>
        <taxon>Spermatophyta</taxon>
        <taxon>Magnoliopsida</taxon>
        <taxon>Liliopsida</taxon>
        <taxon>Asparagales</taxon>
        <taxon>Orchidaceae</taxon>
        <taxon>Epidendroideae</taxon>
        <taxon>Malaxideae</taxon>
        <taxon>Dendrobiinae</taxon>
        <taxon>Dendrobium</taxon>
    </lineage>
</organism>
<dbReference type="PANTHER" id="PTHR34570">
    <property type="entry name" value="OS03G0593100 PROTEIN"/>
    <property type="match status" value="1"/>
</dbReference>
<dbReference type="AlphaFoldDB" id="A0ABD0U9U5"/>
<feature type="compositionally biased region" description="Polar residues" evidence="1">
    <location>
        <begin position="48"/>
        <end position="62"/>
    </location>
</feature>
<reference evidence="2 3" key="1">
    <citation type="journal article" date="2024" name="Plant Biotechnol. J.">
        <title>Dendrobium thyrsiflorum genome and its molecular insights into genes involved in important horticultural traits.</title>
        <authorList>
            <person name="Chen B."/>
            <person name="Wang J.Y."/>
            <person name="Zheng P.J."/>
            <person name="Li K.L."/>
            <person name="Liang Y.M."/>
            <person name="Chen X.F."/>
            <person name="Zhang C."/>
            <person name="Zhao X."/>
            <person name="He X."/>
            <person name="Zhang G.Q."/>
            <person name="Liu Z.J."/>
            <person name="Xu Q."/>
        </authorList>
    </citation>
    <scope>NUCLEOTIDE SEQUENCE [LARGE SCALE GENOMIC DNA]</scope>
    <source>
        <strain evidence="2">GZMU011</strain>
    </source>
</reference>
<sequence length="121" mass="13629">MGKKNSEASVHHSSIALLQERFRQLERVKELREEREQNKALTDAGRRSPSTCYEQQQQQPATSKWFIHPDLIHPSGPLSGGGPSSSLRSHEEHNEIQNFDTPLSIEPLGYSEGDVDTSLHL</sequence>
<dbReference type="PANTHER" id="PTHR34570:SF12">
    <property type="entry name" value="EXPRESSED PROTEIN"/>
    <property type="match status" value="1"/>
</dbReference>
<proteinExistence type="predicted"/>
<name>A0ABD0U9U5_DENTH</name>
<evidence type="ECO:0000256" key="1">
    <source>
        <dbReference type="SAM" id="MobiDB-lite"/>
    </source>
</evidence>
<keyword evidence="3" id="KW-1185">Reference proteome</keyword>
<feature type="compositionally biased region" description="Basic and acidic residues" evidence="1">
    <location>
        <begin position="29"/>
        <end position="38"/>
    </location>
</feature>